<feature type="transmembrane region" description="Helical" evidence="7">
    <location>
        <begin position="287"/>
        <end position="309"/>
    </location>
</feature>
<keyword evidence="2" id="KW-0813">Transport</keyword>
<feature type="transmembrane region" description="Helical" evidence="7">
    <location>
        <begin position="140"/>
        <end position="157"/>
    </location>
</feature>
<dbReference type="EMBL" id="ABWN01000026">
    <property type="protein sequence ID" value="EFF68744.1"/>
    <property type="molecule type" value="Genomic_DNA"/>
</dbReference>
<feature type="transmembrane region" description="Helical" evidence="7">
    <location>
        <begin position="357"/>
        <end position="378"/>
    </location>
</feature>
<keyword evidence="9" id="KW-1185">Reference proteome</keyword>
<comment type="caution">
    <text evidence="8">The sequence shown here is derived from an EMBL/GenBank/DDBJ whole genome shotgun (WGS) entry which is preliminary data.</text>
</comment>
<proteinExistence type="predicted"/>
<dbReference type="Proteomes" id="UP000006238">
    <property type="component" value="Unassembled WGS sequence"/>
</dbReference>
<evidence type="ECO:0000256" key="6">
    <source>
        <dbReference type="ARBA" id="ARBA00023136"/>
    </source>
</evidence>
<sequence length="461" mass="50023">MQKDNTDKMASMKISKLMITMGIPMILSMMLQAVYNIVDSAFVGRIKGTGEASLNALTLAFPVQMLIVAVGIGTGVGLGALLSKSLGQNNIDKADRVAGTGIFLGIIIWLLCVLFGIFGVKPYINSQTNDVYVAKLATEYLQICCIISFGMVLFGIFEKMLQSMGNSLYSTIAQITGAVVNIVLDPVMIFSMNLGVKGAAYATVIGQIISLIMAVIFHYKKDKAINKSIKYIRPSKPIIKEIYKIGVPAIVAQALMSVMTYGLNIILGKISNSAVTAYGLYYKVQQFVLFAAFGLRDAITPIVSFSHGMQNKKRINEGIKCGIIYTTIIMIAGTVLLETLAGALAKMFGIGTDTGRMYISAMRIISAGFVFAGANIAFQGVFQALDGGMESLIVSVLRQIVFVLPVAYLLSLPVRNNSGKIWLVWLTFIFAEGMSLIISLLLMKKIKKNVINNVKEADYHE</sequence>
<comment type="subcellular location">
    <subcellularLocation>
        <location evidence="1">Cell membrane</location>
        <topology evidence="1">Multi-pass membrane protein</topology>
    </subcellularLocation>
</comment>
<dbReference type="HOGENOM" id="CLU_012893_0_1_9"/>
<keyword evidence="6 7" id="KW-0472">Membrane</keyword>
<feature type="transmembrane region" description="Helical" evidence="7">
    <location>
        <begin position="58"/>
        <end position="82"/>
    </location>
</feature>
<dbReference type="Pfam" id="PF01554">
    <property type="entry name" value="MatE"/>
    <property type="match status" value="2"/>
</dbReference>
<reference evidence="8 9" key="1">
    <citation type="submission" date="2010-02" db="EMBL/GenBank/DDBJ databases">
        <authorList>
            <person name="Weinstock G."/>
            <person name="Sodergren E."/>
            <person name="Clifton S."/>
            <person name="Fulton L."/>
            <person name="Fulton B."/>
            <person name="Courtney L."/>
            <person name="Fronick C."/>
            <person name="Harrison M."/>
            <person name="Strong C."/>
            <person name="Farmer C."/>
            <person name="Delahaunty K."/>
            <person name="Markovic C."/>
            <person name="Hall O."/>
            <person name="Minx P."/>
            <person name="Tomlinson C."/>
            <person name="Mitreva M."/>
            <person name="Nelson J."/>
            <person name="Hou S."/>
            <person name="Wollam A."/>
            <person name="Pepin K.H."/>
            <person name="Johnson M."/>
            <person name="Bhonagiri V."/>
            <person name="Zhang X."/>
            <person name="Suruliraj S."/>
            <person name="Warren W."/>
            <person name="Chinwalla A."/>
            <person name="Mardis E.R."/>
            <person name="Wilson R.K."/>
        </authorList>
    </citation>
    <scope>NUCLEOTIDE SEQUENCE [LARGE SCALE GENOMIC DNA]</scope>
    <source>
        <strain evidence="8 9">DSM 2876</strain>
    </source>
</reference>
<evidence type="ECO:0000256" key="5">
    <source>
        <dbReference type="ARBA" id="ARBA00022989"/>
    </source>
</evidence>
<gene>
    <name evidence="8" type="ORF">BUTYVIB_01108</name>
</gene>
<evidence type="ECO:0000313" key="9">
    <source>
        <dbReference type="Proteomes" id="UP000006238"/>
    </source>
</evidence>
<feature type="transmembrane region" description="Helical" evidence="7">
    <location>
        <begin position="198"/>
        <end position="219"/>
    </location>
</feature>
<dbReference type="PANTHER" id="PTHR43549:SF2">
    <property type="entry name" value="MULTIDRUG RESISTANCE PROTEIN NORM-RELATED"/>
    <property type="match status" value="1"/>
</dbReference>
<dbReference type="RefSeq" id="WP_005602424.1">
    <property type="nucleotide sequence ID" value="NZ_GG663522.1"/>
</dbReference>
<protein>
    <submittedName>
        <fullName evidence="8">MATE efflux family protein</fullName>
    </submittedName>
</protein>
<feature type="transmembrane region" description="Helical" evidence="7">
    <location>
        <begin position="245"/>
        <end position="267"/>
    </location>
</feature>
<evidence type="ECO:0000256" key="7">
    <source>
        <dbReference type="SAM" id="Phobius"/>
    </source>
</evidence>
<dbReference type="GO" id="GO:0005886">
    <property type="term" value="C:plasma membrane"/>
    <property type="evidence" value="ECO:0007669"/>
    <property type="project" value="UniProtKB-SubCell"/>
</dbReference>
<evidence type="ECO:0000256" key="4">
    <source>
        <dbReference type="ARBA" id="ARBA00022692"/>
    </source>
</evidence>
<evidence type="ECO:0000256" key="3">
    <source>
        <dbReference type="ARBA" id="ARBA00022475"/>
    </source>
</evidence>
<feature type="transmembrane region" description="Helical" evidence="7">
    <location>
        <begin position="321"/>
        <end position="345"/>
    </location>
</feature>
<keyword evidence="5 7" id="KW-1133">Transmembrane helix</keyword>
<accession>D4RZ43</accession>
<dbReference type="PIRSF" id="PIRSF006603">
    <property type="entry name" value="DinF"/>
    <property type="match status" value="1"/>
</dbReference>
<keyword evidence="3" id="KW-1003">Cell membrane</keyword>
<evidence type="ECO:0000256" key="2">
    <source>
        <dbReference type="ARBA" id="ARBA00022448"/>
    </source>
</evidence>
<dbReference type="PANTHER" id="PTHR43549">
    <property type="entry name" value="MULTIDRUG RESISTANCE PROTEIN YPNP-RELATED"/>
    <property type="match status" value="1"/>
</dbReference>
<dbReference type="GO" id="GO:0015297">
    <property type="term" value="F:antiporter activity"/>
    <property type="evidence" value="ECO:0007669"/>
    <property type="project" value="InterPro"/>
</dbReference>
<feature type="transmembrane region" description="Helical" evidence="7">
    <location>
        <begin position="102"/>
        <end position="120"/>
    </location>
</feature>
<evidence type="ECO:0000256" key="1">
    <source>
        <dbReference type="ARBA" id="ARBA00004651"/>
    </source>
</evidence>
<dbReference type="GeneID" id="98918976"/>
<dbReference type="NCBIfam" id="TIGR00797">
    <property type="entry name" value="matE"/>
    <property type="match status" value="1"/>
</dbReference>
<dbReference type="eggNOG" id="COG0534">
    <property type="taxonomic scope" value="Bacteria"/>
</dbReference>
<feature type="transmembrane region" description="Helical" evidence="7">
    <location>
        <begin position="390"/>
        <end position="410"/>
    </location>
</feature>
<feature type="transmembrane region" description="Helical" evidence="7">
    <location>
        <begin position="17"/>
        <end position="38"/>
    </location>
</feature>
<dbReference type="STRING" id="45851.BHV86_03405"/>
<dbReference type="InterPro" id="IPR052031">
    <property type="entry name" value="Membrane_Transporter-Flippase"/>
</dbReference>
<dbReference type="GO" id="GO:0042910">
    <property type="term" value="F:xenobiotic transmembrane transporter activity"/>
    <property type="evidence" value="ECO:0007669"/>
    <property type="project" value="InterPro"/>
</dbReference>
<organism evidence="8 9">
    <name type="scientific">Eshraghiella crossota DSM 2876</name>
    <dbReference type="NCBI Taxonomy" id="511680"/>
    <lineage>
        <taxon>Bacteria</taxon>
        <taxon>Bacillati</taxon>
        <taxon>Bacillota</taxon>
        <taxon>Clostridia</taxon>
        <taxon>Lachnospirales</taxon>
        <taxon>Lachnospiraceae</taxon>
        <taxon>Eshraghiella</taxon>
    </lineage>
</organism>
<dbReference type="AlphaFoldDB" id="D4RZ43"/>
<feature type="transmembrane region" description="Helical" evidence="7">
    <location>
        <begin position="422"/>
        <end position="443"/>
    </location>
</feature>
<name>D4RZ43_9FIRM</name>
<dbReference type="InterPro" id="IPR002528">
    <property type="entry name" value="MATE_fam"/>
</dbReference>
<feature type="transmembrane region" description="Helical" evidence="7">
    <location>
        <begin position="169"/>
        <end position="192"/>
    </location>
</feature>
<keyword evidence="4 7" id="KW-0812">Transmembrane</keyword>
<evidence type="ECO:0000313" key="8">
    <source>
        <dbReference type="EMBL" id="EFF68744.1"/>
    </source>
</evidence>
<dbReference type="InterPro" id="IPR048279">
    <property type="entry name" value="MdtK-like"/>
</dbReference>